<feature type="domain" description="HMG box" evidence="6">
    <location>
        <begin position="39"/>
        <end position="107"/>
    </location>
</feature>
<dbReference type="SMART" id="SM00398">
    <property type="entry name" value="HMG"/>
    <property type="match status" value="1"/>
</dbReference>
<organism evidence="7 8">
    <name type="scientific">Dinoponera quadriceps</name>
    <name type="common">South American ant</name>
    <dbReference type="NCBI Taxonomy" id="609295"/>
    <lineage>
        <taxon>Eukaryota</taxon>
        <taxon>Metazoa</taxon>
        <taxon>Ecdysozoa</taxon>
        <taxon>Arthropoda</taxon>
        <taxon>Hexapoda</taxon>
        <taxon>Insecta</taxon>
        <taxon>Pterygota</taxon>
        <taxon>Neoptera</taxon>
        <taxon>Endopterygota</taxon>
        <taxon>Hymenoptera</taxon>
        <taxon>Apocrita</taxon>
        <taxon>Aculeata</taxon>
        <taxon>Formicoidea</taxon>
        <taxon>Formicidae</taxon>
        <taxon>Ponerinae</taxon>
        <taxon>Ponerini</taxon>
        <taxon>Dinoponera</taxon>
    </lineage>
</organism>
<evidence type="ECO:0000259" key="6">
    <source>
        <dbReference type="PROSITE" id="PS50118"/>
    </source>
</evidence>
<feature type="DNA-binding region" description="HMG box" evidence="4">
    <location>
        <begin position="39"/>
        <end position="107"/>
    </location>
</feature>
<evidence type="ECO:0000256" key="1">
    <source>
        <dbReference type="ARBA" id="ARBA00004123"/>
    </source>
</evidence>
<protein>
    <submittedName>
        <fullName evidence="8">Transcription factor Sox-21-B-like</fullName>
    </submittedName>
</protein>
<dbReference type="GO" id="GO:0000978">
    <property type="term" value="F:RNA polymerase II cis-regulatory region sequence-specific DNA binding"/>
    <property type="evidence" value="ECO:0007669"/>
    <property type="project" value="TreeGrafter"/>
</dbReference>
<dbReference type="KEGG" id="dqu:106748077"/>
<sequence>METHRFWTMPSMELPSLHDVTQDAASDGRQTPGSDEQHIKRPMNAFMVWSREERKKISKENPKLHNSEISKRLGCEWKKLPQEDKQPFIDEAKRLRTLHQQEHPDYKYRPRRKMRTSYRTSKHQPVNSFPPPAFPPLPTYFATPAHPVNHHHTHSFDYSPLQPYFGTPTFDLHLNKLVTGNNTVAASPATAYAVAAAAAADAVNNNASVVANNFYPSLYPPAPIAGTDGPHPQLMFSSSPISGSIRNTINASAGSLGGGQSTRYSGSDQPGTADPCWAS</sequence>
<gene>
    <name evidence="8" type="primary">LOC106748077</name>
</gene>
<keyword evidence="3 4" id="KW-0539">Nucleus</keyword>
<dbReference type="GeneID" id="106748077"/>
<dbReference type="GO" id="GO:0030182">
    <property type="term" value="P:neuron differentiation"/>
    <property type="evidence" value="ECO:0007669"/>
    <property type="project" value="TreeGrafter"/>
</dbReference>
<feature type="compositionally biased region" description="Polar residues" evidence="5">
    <location>
        <begin position="261"/>
        <end position="270"/>
    </location>
</feature>
<feature type="region of interest" description="Disordered" evidence="5">
    <location>
        <begin position="22"/>
        <end position="41"/>
    </location>
</feature>
<dbReference type="PROSITE" id="PS50118">
    <property type="entry name" value="HMG_BOX_2"/>
    <property type="match status" value="1"/>
</dbReference>
<dbReference type="Proteomes" id="UP000515204">
    <property type="component" value="Unplaced"/>
</dbReference>
<dbReference type="RefSeq" id="XP_014481763.1">
    <property type="nucleotide sequence ID" value="XM_014626277.1"/>
</dbReference>
<evidence type="ECO:0000256" key="5">
    <source>
        <dbReference type="SAM" id="MobiDB-lite"/>
    </source>
</evidence>
<feature type="region of interest" description="Disordered" evidence="5">
    <location>
        <begin position="249"/>
        <end position="279"/>
    </location>
</feature>
<accession>A0A6P3XV38</accession>
<evidence type="ECO:0000313" key="7">
    <source>
        <dbReference type="Proteomes" id="UP000515204"/>
    </source>
</evidence>
<dbReference type="Pfam" id="PF00505">
    <property type="entry name" value="HMG_box"/>
    <property type="match status" value="1"/>
</dbReference>
<dbReference type="PANTHER" id="PTHR10270">
    <property type="entry name" value="SOX TRANSCRIPTION FACTOR"/>
    <property type="match status" value="1"/>
</dbReference>
<dbReference type="PRINTS" id="PR00886">
    <property type="entry name" value="HIGHMOBLTY12"/>
</dbReference>
<proteinExistence type="predicted"/>
<evidence type="ECO:0000313" key="8">
    <source>
        <dbReference type="RefSeq" id="XP_014481763.1"/>
    </source>
</evidence>
<comment type="subcellular location">
    <subcellularLocation>
        <location evidence="1">Nucleus</location>
    </subcellularLocation>
</comment>
<dbReference type="InterPro" id="IPR036910">
    <property type="entry name" value="HMG_box_dom_sf"/>
</dbReference>
<name>A0A6P3XV38_DINQU</name>
<dbReference type="AlphaFoldDB" id="A0A6P3XV38"/>
<dbReference type="OrthoDB" id="6247875at2759"/>
<dbReference type="GO" id="GO:0000122">
    <property type="term" value="P:negative regulation of transcription by RNA polymerase II"/>
    <property type="evidence" value="ECO:0007669"/>
    <property type="project" value="TreeGrafter"/>
</dbReference>
<keyword evidence="7" id="KW-1185">Reference proteome</keyword>
<dbReference type="InterPro" id="IPR009071">
    <property type="entry name" value="HMG_box_dom"/>
</dbReference>
<reference evidence="8" key="1">
    <citation type="submission" date="2025-08" db="UniProtKB">
        <authorList>
            <consortium name="RefSeq"/>
        </authorList>
    </citation>
    <scope>IDENTIFICATION</scope>
</reference>
<dbReference type="PANTHER" id="PTHR10270:SF324">
    <property type="entry name" value="SOX DOMAIN-CONTAINING PROTEIN DICHAETE-RELATED"/>
    <property type="match status" value="1"/>
</dbReference>
<dbReference type="GO" id="GO:0005634">
    <property type="term" value="C:nucleus"/>
    <property type="evidence" value="ECO:0007669"/>
    <property type="project" value="UniProtKB-SubCell"/>
</dbReference>
<evidence type="ECO:0000256" key="3">
    <source>
        <dbReference type="ARBA" id="ARBA00023242"/>
    </source>
</evidence>
<dbReference type="FunFam" id="1.10.30.10:FF:000002">
    <property type="entry name" value="transcription factor Sox-2"/>
    <property type="match status" value="1"/>
</dbReference>
<dbReference type="GO" id="GO:0001228">
    <property type="term" value="F:DNA-binding transcription activator activity, RNA polymerase II-specific"/>
    <property type="evidence" value="ECO:0007669"/>
    <property type="project" value="TreeGrafter"/>
</dbReference>
<evidence type="ECO:0000256" key="4">
    <source>
        <dbReference type="PROSITE-ProRule" id="PRU00267"/>
    </source>
</evidence>
<dbReference type="Gene3D" id="1.10.30.10">
    <property type="entry name" value="High mobility group box domain"/>
    <property type="match status" value="1"/>
</dbReference>
<dbReference type="InterPro" id="IPR050140">
    <property type="entry name" value="SRY-related_HMG-box_TF-like"/>
</dbReference>
<dbReference type="SUPFAM" id="SSF47095">
    <property type="entry name" value="HMG-box"/>
    <property type="match status" value="1"/>
</dbReference>
<dbReference type="CDD" id="cd22028">
    <property type="entry name" value="HMG-box_SoxA_SoxB_SoxG"/>
    <property type="match status" value="1"/>
</dbReference>
<dbReference type="GO" id="GO:0007420">
    <property type="term" value="P:brain development"/>
    <property type="evidence" value="ECO:0007669"/>
    <property type="project" value="TreeGrafter"/>
</dbReference>
<evidence type="ECO:0000256" key="2">
    <source>
        <dbReference type="ARBA" id="ARBA00023125"/>
    </source>
</evidence>
<keyword evidence="2 4" id="KW-0238">DNA-binding</keyword>